<comment type="caution">
    <text evidence="2">The sequence shown here is derived from an EMBL/GenBank/DDBJ whole genome shotgun (WGS) entry which is preliminary data.</text>
</comment>
<keyword evidence="3" id="KW-1185">Reference proteome</keyword>
<feature type="region of interest" description="Disordered" evidence="1">
    <location>
        <begin position="501"/>
        <end position="548"/>
    </location>
</feature>
<feature type="region of interest" description="Disordered" evidence="1">
    <location>
        <begin position="128"/>
        <end position="177"/>
    </location>
</feature>
<dbReference type="EMBL" id="JAADJZ010000008">
    <property type="protein sequence ID" value="KAF2872951.1"/>
    <property type="molecule type" value="Genomic_DNA"/>
</dbReference>
<organism evidence="2 3">
    <name type="scientific">Massariosphaeria phaeospora</name>
    <dbReference type="NCBI Taxonomy" id="100035"/>
    <lineage>
        <taxon>Eukaryota</taxon>
        <taxon>Fungi</taxon>
        <taxon>Dikarya</taxon>
        <taxon>Ascomycota</taxon>
        <taxon>Pezizomycotina</taxon>
        <taxon>Dothideomycetes</taxon>
        <taxon>Pleosporomycetidae</taxon>
        <taxon>Pleosporales</taxon>
        <taxon>Pleosporales incertae sedis</taxon>
        <taxon>Massariosphaeria</taxon>
    </lineage>
</organism>
<proteinExistence type="predicted"/>
<dbReference type="Proteomes" id="UP000481861">
    <property type="component" value="Unassembled WGS sequence"/>
</dbReference>
<feature type="region of interest" description="Disordered" evidence="1">
    <location>
        <begin position="1"/>
        <end position="40"/>
    </location>
</feature>
<evidence type="ECO:0000256" key="1">
    <source>
        <dbReference type="SAM" id="MobiDB-lite"/>
    </source>
</evidence>
<protein>
    <submittedName>
        <fullName evidence="2">Uncharacterized protein</fullName>
    </submittedName>
</protein>
<accession>A0A7C8IBG8</accession>
<feature type="compositionally biased region" description="Low complexity" evidence="1">
    <location>
        <begin position="524"/>
        <end position="548"/>
    </location>
</feature>
<feature type="compositionally biased region" description="Polar residues" evidence="1">
    <location>
        <begin position="16"/>
        <end position="28"/>
    </location>
</feature>
<sequence>MHERQLLSSRKRQRSEPSQPDKTSQPISKKQRLDRRSGFQTPAAFWDNLSKVWLTKRALRELDRRNSQAPPNPPSPQQRARRPVTRNFLAESKRSHQAAQYTADYLCNCGPKILTDIKLFARHGGPDLSDLRNYPEPIHPSDHTMSSSQSNSQSRQRGSAATSSTRPTTNTLNSKSTGVYDRVFQQKLIDNAVYPDAYEYPDGSIPAEPSNLEDLNRILAQPRPSLSPSRFSDEEFRRFRRADAHAAKEKQVSESAISIIEGKIADLKCRSGGIPFTNLDDLVNSDPLADRTLKPGNPDIYYGARPEQLSREVRDELSGRIVPSTQHDLPMAPNFFLACYDGALGARGMHSLRSYRQDEPVYDNNAYAMTSIYHGGTLKMYTSHVAPPRSSSGSNPEYHMSQINTWGMTGNANTFRQGARAYRNLRDWAKEQRDEAITRANERANPVEAEASAAVTVASPALSFVTAVSETEAYTISQESQTSLNVDYFEESDSSIEELADHTLPTKRSSSRHPQTQRKRRNAGESSGTGHSHGSAVTPASESSSASNAIIEQSDGLDIVTTQDAYLVPRAGTPVSQKAYDDQFAAALKMHLDAVITEHTCRLVMYHGAADEWPIGRTPPEVKDKRKAEW</sequence>
<dbReference type="AlphaFoldDB" id="A0A7C8IBG8"/>
<gene>
    <name evidence="2" type="ORF">BDV95DRAFT_627773</name>
</gene>
<feature type="compositionally biased region" description="Low complexity" evidence="1">
    <location>
        <begin position="146"/>
        <end position="159"/>
    </location>
</feature>
<evidence type="ECO:0000313" key="3">
    <source>
        <dbReference type="Proteomes" id="UP000481861"/>
    </source>
</evidence>
<feature type="compositionally biased region" description="Basic residues" evidence="1">
    <location>
        <begin position="509"/>
        <end position="521"/>
    </location>
</feature>
<feature type="region of interest" description="Disordered" evidence="1">
    <location>
        <begin position="62"/>
        <end position="83"/>
    </location>
</feature>
<dbReference type="OrthoDB" id="5336565at2759"/>
<feature type="compositionally biased region" description="Polar residues" evidence="1">
    <location>
        <begin position="160"/>
        <end position="177"/>
    </location>
</feature>
<reference evidence="2 3" key="1">
    <citation type="submission" date="2020-01" db="EMBL/GenBank/DDBJ databases">
        <authorList>
            <consortium name="DOE Joint Genome Institute"/>
            <person name="Haridas S."/>
            <person name="Albert R."/>
            <person name="Binder M."/>
            <person name="Bloem J."/>
            <person name="Labutti K."/>
            <person name="Salamov A."/>
            <person name="Andreopoulos B."/>
            <person name="Baker S.E."/>
            <person name="Barry K."/>
            <person name="Bills G."/>
            <person name="Bluhm B.H."/>
            <person name="Cannon C."/>
            <person name="Castanera R."/>
            <person name="Culley D.E."/>
            <person name="Daum C."/>
            <person name="Ezra D."/>
            <person name="Gonzalez J.B."/>
            <person name="Henrissat B."/>
            <person name="Kuo A."/>
            <person name="Liang C."/>
            <person name="Lipzen A."/>
            <person name="Lutzoni F."/>
            <person name="Magnuson J."/>
            <person name="Mondo S."/>
            <person name="Nolan M."/>
            <person name="Ohm R."/>
            <person name="Pangilinan J."/>
            <person name="Park H.-J.H."/>
            <person name="Ramirez L."/>
            <person name="Alfaro M."/>
            <person name="Sun H."/>
            <person name="Tritt A."/>
            <person name="Yoshinaga Y."/>
            <person name="Zwiers L.-H.L."/>
            <person name="Turgeon B.G."/>
            <person name="Goodwin S.B."/>
            <person name="Spatafora J.W."/>
            <person name="Crous P.W."/>
            <person name="Grigoriev I.V."/>
        </authorList>
    </citation>
    <scope>NUCLEOTIDE SEQUENCE [LARGE SCALE GENOMIC DNA]</scope>
    <source>
        <strain evidence="2 3">CBS 611.86</strain>
    </source>
</reference>
<evidence type="ECO:0000313" key="2">
    <source>
        <dbReference type="EMBL" id="KAF2872951.1"/>
    </source>
</evidence>
<name>A0A7C8IBG8_9PLEO</name>